<evidence type="ECO:0000256" key="5">
    <source>
        <dbReference type="ARBA" id="ARBA00038359"/>
    </source>
</evidence>
<dbReference type="GeneID" id="80907298"/>
<dbReference type="InterPro" id="IPR052337">
    <property type="entry name" value="SAT4-like"/>
</dbReference>
<evidence type="ECO:0000256" key="6">
    <source>
        <dbReference type="SAM" id="Phobius"/>
    </source>
</evidence>
<keyword evidence="2 6" id="KW-0812">Transmembrane</keyword>
<feature type="domain" description="Rhodopsin" evidence="7">
    <location>
        <begin position="9"/>
        <end position="144"/>
    </location>
</feature>
<dbReference type="AlphaFoldDB" id="A0A9W9CCM7"/>
<accession>A0A9W9CCM7</accession>
<evidence type="ECO:0000256" key="4">
    <source>
        <dbReference type="ARBA" id="ARBA00023136"/>
    </source>
</evidence>
<dbReference type="OrthoDB" id="5273647at2759"/>
<name>A0A9W9CCM7_9PLEO</name>
<evidence type="ECO:0000259" key="7">
    <source>
        <dbReference type="Pfam" id="PF20684"/>
    </source>
</evidence>
<comment type="subcellular location">
    <subcellularLocation>
        <location evidence="1">Membrane</location>
        <topology evidence="1">Multi-pass membrane protein</topology>
    </subcellularLocation>
</comment>
<dbReference type="RefSeq" id="XP_056072874.1">
    <property type="nucleotide sequence ID" value="XM_056212566.1"/>
</dbReference>
<proteinExistence type="inferred from homology"/>
<protein>
    <recommendedName>
        <fullName evidence="7">Rhodopsin domain-containing protein</fullName>
    </recommendedName>
</protein>
<dbReference type="GO" id="GO:0016020">
    <property type="term" value="C:membrane"/>
    <property type="evidence" value="ECO:0007669"/>
    <property type="project" value="UniProtKB-SubCell"/>
</dbReference>
<comment type="similarity">
    <text evidence="5">Belongs to the SAT4 family.</text>
</comment>
<evidence type="ECO:0000256" key="1">
    <source>
        <dbReference type="ARBA" id="ARBA00004141"/>
    </source>
</evidence>
<gene>
    <name evidence="8" type="ORF">N0V89_003768</name>
</gene>
<evidence type="ECO:0000313" key="8">
    <source>
        <dbReference type="EMBL" id="KAJ4355748.1"/>
    </source>
</evidence>
<keyword evidence="3 6" id="KW-1133">Transmembrane helix</keyword>
<reference evidence="8" key="1">
    <citation type="submission" date="2022-10" db="EMBL/GenBank/DDBJ databases">
        <title>Tapping the CABI collections for fungal endophytes: first genome assemblies for Collariella, Neodidymelliopsis, Ascochyta clinopodiicola, Didymella pomorum, Didymosphaeria variabile, Neocosmospora piperis and Neocucurbitaria cava.</title>
        <authorList>
            <person name="Hill R."/>
        </authorList>
    </citation>
    <scope>NUCLEOTIDE SEQUENCE</scope>
    <source>
        <strain evidence="8">IMI 356815</strain>
    </source>
</reference>
<dbReference type="PANTHER" id="PTHR33048">
    <property type="entry name" value="PTH11-LIKE INTEGRAL MEMBRANE PROTEIN (AFU_ORTHOLOGUE AFUA_5G11245)"/>
    <property type="match status" value="1"/>
</dbReference>
<comment type="caution">
    <text evidence="8">The sequence shown here is derived from an EMBL/GenBank/DDBJ whole genome shotgun (WGS) entry which is preliminary data.</text>
</comment>
<evidence type="ECO:0000313" key="9">
    <source>
        <dbReference type="Proteomes" id="UP001140513"/>
    </source>
</evidence>
<dbReference type="Pfam" id="PF20684">
    <property type="entry name" value="Fung_rhodopsin"/>
    <property type="match status" value="1"/>
</dbReference>
<feature type="transmembrane region" description="Helical" evidence="6">
    <location>
        <begin position="72"/>
        <end position="91"/>
    </location>
</feature>
<keyword evidence="9" id="KW-1185">Reference proteome</keyword>
<dbReference type="InterPro" id="IPR049326">
    <property type="entry name" value="Rhodopsin_dom_fungi"/>
</dbReference>
<dbReference type="PANTHER" id="PTHR33048:SF123">
    <property type="entry name" value="INTEGRAL MEMBRANE PROTEIN"/>
    <property type="match status" value="1"/>
</dbReference>
<evidence type="ECO:0000256" key="2">
    <source>
        <dbReference type="ARBA" id="ARBA00022692"/>
    </source>
</evidence>
<dbReference type="EMBL" id="JAPEUX010000003">
    <property type="protein sequence ID" value="KAJ4355748.1"/>
    <property type="molecule type" value="Genomic_DNA"/>
</dbReference>
<organism evidence="8 9">
    <name type="scientific">Didymosphaeria variabile</name>
    <dbReference type="NCBI Taxonomy" id="1932322"/>
    <lineage>
        <taxon>Eukaryota</taxon>
        <taxon>Fungi</taxon>
        <taxon>Dikarya</taxon>
        <taxon>Ascomycota</taxon>
        <taxon>Pezizomycotina</taxon>
        <taxon>Dothideomycetes</taxon>
        <taxon>Pleosporomycetidae</taxon>
        <taxon>Pleosporales</taxon>
        <taxon>Massarineae</taxon>
        <taxon>Didymosphaeriaceae</taxon>
        <taxon>Didymosphaeria</taxon>
    </lineage>
</organism>
<sequence length="280" mass="30458">MANDDLKKMLMVEMFSCVPMSAIFDIDNPTRRCIAWVPFYLTQSAVDVVINLVLVLFPLPLLGILKIDKKQRYALVIIFSIGLLPLVASIIRMCQIAIAVRTKASTRPTGDASWEGRWIPLWSQIEVDVGIVAASLPSLSPLLKQIWSGLAHSRTMSPSHIPTLIESGFNNGGGETQGLQKLPSTISTLPNESVSTLGMFPNKSVSTLGEQDNAKRLTFFDDSEEGELDGEAFPDPYGATKIGVARTLNTRLSRATFVDLPVSPRRSNGFTGLSLPNAAV</sequence>
<keyword evidence="4 6" id="KW-0472">Membrane</keyword>
<evidence type="ECO:0000256" key="3">
    <source>
        <dbReference type="ARBA" id="ARBA00022989"/>
    </source>
</evidence>
<feature type="transmembrane region" description="Helical" evidence="6">
    <location>
        <begin position="48"/>
        <end position="65"/>
    </location>
</feature>
<dbReference type="Proteomes" id="UP001140513">
    <property type="component" value="Unassembled WGS sequence"/>
</dbReference>